<feature type="region of interest" description="Disordered" evidence="4">
    <location>
        <begin position="175"/>
        <end position="223"/>
    </location>
</feature>
<organism evidence="7 8">
    <name type="scientific">Saccharomycopsis crataegensis</name>
    <dbReference type="NCBI Taxonomy" id="43959"/>
    <lineage>
        <taxon>Eukaryota</taxon>
        <taxon>Fungi</taxon>
        <taxon>Dikarya</taxon>
        <taxon>Ascomycota</taxon>
        <taxon>Saccharomycotina</taxon>
        <taxon>Saccharomycetes</taxon>
        <taxon>Saccharomycopsidaceae</taxon>
        <taxon>Saccharomycopsis</taxon>
    </lineage>
</organism>
<evidence type="ECO:0000256" key="3">
    <source>
        <dbReference type="PROSITE-ProRule" id="PRU00089"/>
    </source>
</evidence>
<dbReference type="AlphaFoldDB" id="A0AAV5QH66"/>
<dbReference type="PANTHER" id="PTHR21712:SF29">
    <property type="entry name" value="PRE-RRNA-PROCESSING PROTEIN FHL1"/>
    <property type="match status" value="1"/>
</dbReference>
<reference evidence="7 8" key="1">
    <citation type="journal article" date="2023" name="Elife">
        <title>Identification of key yeast species and microbe-microbe interactions impacting larval growth of Drosophila in the wild.</title>
        <authorList>
            <person name="Mure A."/>
            <person name="Sugiura Y."/>
            <person name="Maeda R."/>
            <person name="Honda K."/>
            <person name="Sakurai N."/>
            <person name="Takahashi Y."/>
            <person name="Watada M."/>
            <person name="Katoh T."/>
            <person name="Gotoh A."/>
            <person name="Gotoh Y."/>
            <person name="Taniguchi I."/>
            <person name="Nakamura K."/>
            <person name="Hayashi T."/>
            <person name="Katayama T."/>
            <person name="Uemura T."/>
            <person name="Hattori Y."/>
        </authorList>
    </citation>
    <scope>NUCLEOTIDE SEQUENCE [LARGE SCALE GENOMIC DNA]</scope>
    <source>
        <strain evidence="7 8">SC-9</strain>
    </source>
</reference>
<feature type="compositionally biased region" description="Low complexity" evidence="4">
    <location>
        <begin position="191"/>
        <end position="200"/>
    </location>
</feature>
<evidence type="ECO:0000313" key="8">
    <source>
        <dbReference type="Proteomes" id="UP001360560"/>
    </source>
</evidence>
<gene>
    <name evidence="7" type="ORF">DASC09_013340</name>
</gene>
<dbReference type="InterPro" id="IPR045178">
    <property type="entry name" value="Fhl1/FHA1"/>
</dbReference>
<keyword evidence="1 3" id="KW-0238">DNA-binding</keyword>
<dbReference type="GeneID" id="90071988"/>
<evidence type="ECO:0000256" key="2">
    <source>
        <dbReference type="ARBA" id="ARBA00023242"/>
    </source>
</evidence>
<dbReference type="CDD" id="cd00059">
    <property type="entry name" value="FH_FOX"/>
    <property type="match status" value="1"/>
</dbReference>
<comment type="caution">
    <text evidence="7">The sequence shown here is derived from an EMBL/GenBank/DDBJ whole genome shotgun (WGS) entry which is preliminary data.</text>
</comment>
<dbReference type="InterPro" id="IPR008984">
    <property type="entry name" value="SMAD_FHA_dom_sf"/>
</dbReference>
<feature type="region of interest" description="Disordered" evidence="4">
    <location>
        <begin position="777"/>
        <end position="847"/>
    </location>
</feature>
<comment type="subcellular location">
    <subcellularLocation>
        <location evidence="3">Nucleus</location>
    </subcellularLocation>
</comment>
<feature type="domain" description="Fork-head" evidence="6">
    <location>
        <begin position="343"/>
        <end position="432"/>
    </location>
</feature>
<feature type="compositionally biased region" description="Basic and acidic residues" evidence="4">
    <location>
        <begin position="826"/>
        <end position="841"/>
    </location>
</feature>
<dbReference type="SMART" id="SM00240">
    <property type="entry name" value="FHA"/>
    <property type="match status" value="1"/>
</dbReference>
<dbReference type="InterPro" id="IPR000253">
    <property type="entry name" value="FHA_dom"/>
</dbReference>
<dbReference type="SUPFAM" id="SSF49879">
    <property type="entry name" value="SMAD/FHA domain"/>
    <property type="match status" value="1"/>
</dbReference>
<feature type="compositionally biased region" description="Low complexity" evidence="4">
    <location>
        <begin position="213"/>
        <end position="223"/>
    </location>
</feature>
<feature type="domain" description="FHA" evidence="5">
    <location>
        <begin position="76"/>
        <end position="133"/>
    </location>
</feature>
<dbReference type="SUPFAM" id="SSF46785">
    <property type="entry name" value="Winged helix' DNA-binding domain"/>
    <property type="match status" value="1"/>
</dbReference>
<protein>
    <submittedName>
        <fullName evidence="7">Fhl1 protein</fullName>
    </submittedName>
</protein>
<feature type="region of interest" description="Disordered" evidence="4">
    <location>
        <begin position="682"/>
        <end position="705"/>
    </location>
</feature>
<dbReference type="Pfam" id="PF00498">
    <property type="entry name" value="FHA"/>
    <property type="match status" value="1"/>
</dbReference>
<feature type="region of interest" description="Disordered" evidence="4">
    <location>
        <begin position="1"/>
        <end position="33"/>
    </location>
</feature>
<dbReference type="PROSITE" id="PS50039">
    <property type="entry name" value="FORK_HEAD_3"/>
    <property type="match status" value="1"/>
</dbReference>
<dbReference type="SMART" id="SM00339">
    <property type="entry name" value="FH"/>
    <property type="match status" value="1"/>
</dbReference>
<dbReference type="Gene3D" id="1.10.10.10">
    <property type="entry name" value="Winged helix-like DNA-binding domain superfamily/Winged helix DNA-binding domain"/>
    <property type="match status" value="1"/>
</dbReference>
<evidence type="ECO:0000256" key="1">
    <source>
        <dbReference type="ARBA" id="ARBA00023125"/>
    </source>
</evidence>
<keyword evidence="8" id="KW-1185">Reference proteome</keyword>
<feature type="compositionally biased region" description="Acidic residues" evidence="4">
    <location>
        <begin position="778"/>
        <end position="788"/>
    </location>
</feature>
<dbReference type="InterPro" id="IPR030456">
    <property type="entry name" value="TF_fork_head_CS_2"/>
</dbReference>
<dbReference type="InterPro" id="IPR036390">
    <property type="entry name" value="WH_DNA-bd_sf"/>
</dbReference>
<dbReference type="CDD" id="cd22701">
    <property type="entry name" value="FHA_FKH1-like"/>
    <property type="match status" value="1"/>
</dbReference>
<dbReference type="InterPro" id="IPR001766">
    <property type="entry name" value="Fork_head_dom"/>
</dbReference>
<evidence type="ECO:0000259" key="5">
    <source>
        <dbReference type="PROSITE" id="PS50006"/>
    </source>
</evidence>
<name>A0AAV5QH66_9ASCO</name>
<accession>A0AAV5QH66</accession>
<dbReference type="InterPro" id="IPR036388">
    <property type="entry name" value="WH-like_DNA-bd_sf"/>
</dbReference>
<keyword evidence="2 3" id="KW-0539">Nucleus</keyword>
<dbReference type="PROSITE" id="PS00658">
    <property type="entry name" value="FORK_HEAD_2"/>
    <property type="match status" value="1"/>
</dbReference>
<dbReference type="RefSeq" id="XP_064851009.1">
    <property type="nucleotide sequence ID" value="XM_064994937.1"/>
</dbReference>
<feature type="DNA-binding region" description="Fork-head" evidence="3">
    <location>
        <begin position="343"/>
        <end position="432"/>
    </location>
</feature>
<dbReference type="GO" id="GO:0043565">
    <property type="term" value="F:sequence-specific DNA binding"/>
    <property type="evidence" value="ECO:0007669"/>
    <property type="project" value="InterPro"/>
</dbReference>
<sequence length="847" mass="93460">MDLSVTSASPSTTSVPQSSTYNKSDNHNKNNINNEIMNSFVPMDSNQPSGSDSTKISAYARLDFSSFTFYIQTLQVLLGRRINNDQSYSVDVHLGPTKAVSRKHAKIFYNFGTQRFEIQVLGRNGLFIDNNFVEKGVTVPLSNDNKIQIGQVTFTFVLPNGEDIKISKPEVQTVQKKQQQQRQQKQEQEQEQQQQQQQQQPIPPKQPETLSSNVVPPKVKQPKAVVNNNAMDIIPKIKPETLSIIPTTVNIPLTNTALKTDPVMATPMGDKSIDQILALAKSTGTIINTSTIPLTNHYLQETQQKQQEVKKPNVIVPKKEKRTTKPPKKVYTLEEIPEEYRTKPATSYSNIIIHCLRTYSTDNKGMSLSEIYKSIQDLYPYYKFCPDGWQSSVRHNLSLNKAFKKISKEGKGWLWGIDEDYFAEKDKAKKKQPIEPINRVLPNVPLVNSMLLPNSIINQYSASTIPSSRPLLSNSLPLTNTAIGSTYSSYSKANSGTAAVKVANNNKATNNKSSSNKLNLSEDNKKILNILQEQLKKITKNIKGLNKETVIKLLTHALSSTMNQLQKNANGQSLIKYVEKNPQQLTKILTNSLNNATTHVTNGKMTFAELISGKVKSTAPKPATTAKPNIIQNLRPSSIPLIPLKPTSATKPTIIHAPIPSIARNTSSITQPKATPVKIEPVRQNQTAPPAPPPPSSVSAPSKKPRTASLIALESNLDKLLAGEEALPVKSEVPKKRTDSLIAFEQNLDRFLAGEENLFHGPNGNNAGDHLSKINESAIDDDDDDETEPNGSANNANKSEPPTKSEISVKSEANLPKTDPSSSLKRPLDNGEDDSLRKQIKTEQGTG</sequence>
<dbReference type="PROSITE" id="PS50006">
    <property type="entry name" value="FHA_DOMAIN"/>
    <property type="match status" value="1"/>
</dbReference>
<dbReference type="GO" id="GO:0060962">
    <property type="term" value="P:regulation of ribosomal protein gene transcription by RNA polymerase II"/>
    <property type="evidence" value="ECO:0007669"/>
    <property type="project" value="InterPro"/>
</dbReference>
<evidence type="ECO:0000256" key="4">
    <source>
        <dbReference type="SAM" id="MobiDB-lite"/>
    </source>
</evidence>
<dbReference type="EMBL" id="BTFZ01000002">
    <property type="protein sequence ID" value="GMM34009.1"/>
    <property type="molecule type" value="Genomic_DNA"/>
</dbReference>
<dbReference type="Proteomes" id="UP001360560">
    <property type="component" value="Unassembled WGS sequence"/>
</dbReference>
<dbReference type="GO" id="GO:0005634">
    <property type="term" value="C:nucleus"/>
    <property type="evidence" value="ECO:0007669"/>
    <property type="project" value="UniProtKB-SubCell"/>
</dbReference>
<dbReference type="GO" id="GO:0003700">
    <property type="term" value="F:DNA-binding transcription factor activity"/>
    <property type="evidence" value="ECO:0007669"/>
    <property type="project" value="InterPro"/>
</dbReference>
<dbReference type="PANTHER" id="PTHR21712">
    <property type="entry name" value="PRE-RRNA-PROCESSING PROTEIN FHL1"/>
    <property type="match status" value="1"/>
</dbReference>
<dbReference type="Gene3D" id="2.60.200.20">
    <property type="match status" value="1"/>
</dbReference>
<proteinExistence type="predicted"/>
<dbReference type="Pfam" id="PF00250">
    <property type="entry name" value="Forkhead"/>
    <property type="match status" value="1"/>
</dbReference>
<feature type="compositionally biased region" description="Polar residues" evidence="4">
    <location>
        <begin position="789"/>
        <end position="800"/>
    </location>
</feature>
<evidence type="ECO:0000259" key="6">
    <source>
        <dbReference type="PROSITE" id="PS50039"/>
    </source>
</evidence>
<evidence type="ECO:0000313" key="7">
    <source>
        <dbReference type="EMBL" id="GMM34009.1"/>
    </source>
</evidence>